<dbReference type="Proteomes" id="UP001500954">
    <property type="component" value="Unassembled WGS sequence"/>
</dbReference>
<evidence type="ECO:0000259" key="8">
    <source>
        <dbReference type="Pfam" id="PF04413"/>
    </source>
</evidence>
<dbReference type="InterPro" id="IPR038107">
    <property type="entry name" value="Glycos_transf_N_sf"/>
</dbReference>
<dbReference type="Gene3D" id="3.40.50.2000">
    <property type="entry name" value="Glycogen Phosphorylase B"/>
    <property type="match status" value="1"/>
</dbReference>
<evidence type="ECO:0000256" key="4">
    <source>
        <dbReference type="ARBA" id="ARBA00022679"/>
    </source>
</evidence>
<comment type="pathway">
    <text evidence="1 7">Bacterial outer membrane biogenesis; LPS core biosynthesis.</text>
</comment>
<dbReference type="InterPro" id="IPR039901">
    <property type="entry name" value="Kdotransferase"/>
</dbReference>
<keyword evidence="4 7" id="KW-0808">Transferase</keyword>
<evidence type="ECO:0000256" key="2">
    <source>
        <dbReference type="ARBA" id="ARBA00012621"/>
    </source>
</evidence>
<organism evidence="9 10">
    <name type="scientific">Snuella lapsa</name>
    <dbReference type="NCBI Taxonomy" id="870481"/>
    <lineage>
        <taxon>Bacteria</taxon>
        <taxon>Pseudomonadati</taxon>
        <taxon>Bacteroidota</taxon>
        <taxon>Flavobacteriia</taxon>
        <taxon>Flavobacteriales</taxon>
        <taxon>Flavobacteriaceae</taxon>
        <taxon>Snuella</taxon>
    </lineage>
</organism>
<dbReference type="EMBL" id="BAABCY010000104">
    <property type="protein sequence ID" value="GAA3584845.1"/>
    <property type="molecule type" value="Genomic_DNA"/>
</dbReference>
<comment type="caution">
    <text evidence="9">The sequence shown here is derived from an EMBL/GenBank/DDBJ whole genome shotgun (WGS) entry which is preliminary data.</text>
</comment>
<reference evidence="10" key="1">
    <citation type="journal article" date="2019" name="Int. J. Syst. Evol. Microbiol.">
        <title>The Global Catalogue of Microorganisms (GCM) 10K type strain sequencing project: providing services to taxonomists for standard genome sequencing and annotation.</title>
        <authorList>
            <consortium name="The Broad Institute Genomics Platform"/>
            <consortium name="The Broad Institute Genome Sequencing Center for Infectious Disease"/>
            <person name="Wu L."/>
            <person name="Ma J."/>
        </authorList>
    </citation>
    <scope>NUCLEOTIDE SEQUENCE [LARGE SCALE GENOMIC DNA]</scope>
    <source>
        <strain evidence="10">JCM 17111</strain>
    </source>
</reference>
<evidence type="ECO:0000256" key="7">
    <source>
        <dbReference type="RuleBase" id="RU365103"/>
    </source>
</evidence>
<evidence type="ECO:0000313" key="10">
    <source>
        <dbReference type="Proteomes" id="UP001500954"/>
    </source>
</evidence>
<comment type="catalytic activity">
    <reaction evidence="6 7">
        <text>lipid IVA (E. coli) + CMP-3-deoxy-beta-D-manno-octulosonate = alpha-Kdo-(2-&gt;6)-lipid IVA (E. coli) + CMP + H(+)</text>
        <dbReference type="Rhea" id="RHEA:28066"/>
        <dbReference type="ChEBI" id="CHEBI:15378"/>
        <dbReference type="ChEBI" id="CHEBI:58603"/>
        <dbReference type="ChEBI" id="CHEBI:60364"/>
        <dbReference type="ChEBI" id="CHEBI:60377"/>
        <dbReference type="ChEBI" id="CHEBI:85987"/>
        <dbReference type="EC" id="2.4.99.12"/>
    </reaction>
</comment>
<accession>A0ABP6YJS3</accession>
<keyword evidence="7" id="KW-0472">Membrane</keyword>
<feature type="domain" description="3-deoxy-D-manno-octulosonic-acid transferase N-terminal" evidence="8">
    <location>
        <begin position="108"/>
        <end position="269"/>
    </location>
</feature>
<dbReference type="PANTHER" id="PTHR42755:SF1">
    <property type="entry name" value="3-DEOXY-D-MANNO-OCTULOSONIC ACID TRANSFERASE, MITOCHONDRIAL-RELATED"/>
    <property type="match status" value="1"/>
</dbReference>
<keyword evidence="7" id="KW-0448">Lipopolysaccharide biosynthesis</keyword>
<evidence type="ECO:0000313" key="9">
    <source>
        <dbReference type="EMBL" id="GAA3584845.1"/>
    </source>
</evidence>
<dbReference type="Gene3D" id="3.40.50.11720">
    <property type="entry name" value="3-Deoxy-D-manno-octulosonic-acid transferase, N-terminal domain"/>
    <property type="match status" value="1"/>
</dbReference>
<proteinExistence type="inferred from homology"/>
<comment type="function">
    <text evidence="7">Involved in lipopolysaccharide (LPS) biosynthesis. Catalyzes the transfer of 3-deoxy-D-manno-octulosonate (Kdo) residue(s) from CMP-Kdo to lipid IV(A), the tetraacyldisaccharide-1,4'-bisphosphate precursor of lipid A.</text>
</comment>
<evidence type="ECO:0000256" key="5">
    <source>
        <dbReference type="ARBA" id="ARBA00031445"/>
    </source>
</evidence>
<dbReference type="Pfam" id="PF04413">
    <property type="entry name" value="Glycos_transf_N"/>
    <property type="match status" value="1"/>
</dbReference>
<dbReference type="EC" id="2.4.99.12" evidence="2 7"/>
<dbReference type="InterPro" id="IPR007507">
    <property type="entry name" value="Glycos_transf_N"/>
</dbReference>
<gene>
    <name evidence="9" type="ORF">GCM10022395_36010</name>
</gene>
<evidence type="ECO:0000256" key="3">
    <source>
        <dbReference type="ARBA" id="ARBA00019077"/>
    </source>
</evidence>
<evidence type="ECO:0000256" key="1">
    <source>
        <dbReference type="ARBA" id="ARBA00004713"/>
    </source>
</evidence>
<keyword evidence="10" id="KW-1185">Reference proteome</keyword>
<comment type="subcellular location">
    <subcellularLocation>
        <location evidence="7">Cell membrane</location>
    </subcellularLocation>
</comment>
<sequence>MPVSLISYEITKLTHVTNERFMNNVIIKLSFNKLLYQIEFFKTIIYFQGNYSKEMYFSSKEKTLGFIYNTGIHLANLGLNMLSPFNTKIKRGVNGRTCTFNLLNQHLNKTDKTLWFHCASLGEYEQGLPVFKALREHYKQHKIVLSFFSPSGYEIQKNSPVADVIVYIPLDTESNAKRFLDLVNPELTVFVKYDIWPNFLKALKKRQGRAILISAAFRKSQSYFKWYGKSLKQALFTFEHIFTQNEHSKNLLESIGYTKTTVAGDTRFDRVTSQLSQNNNLDFIKTFKQNKLCIVAGSTWPEGEALLINYINENATGDTKFIIAPHNIKTNQIAHILEKLQVKTCLFSEKDTCTLSDAQVFIIDTIGILSKIYSYADIAYVGGALGTTGLHNTLEPAVFGIPIIIGNNHKKFPEAQAMIDNGGMFSISNQSAFNTILHDLIKNPDKRTQAGNNNLNYIKKNKGAVIQILDYLRI</sequence>
<comment type="similarity">
    <text evidence="7">Belongs to the glycosyltransferase group 1 family.</text>
</comment>
<keyword evidence="7" id="KW-1003">Cell membrane</keyword>
<name>A0ABP6YJS3_9FLAO</name>
<evidence type="ECO:0000256" key="6">
    <source>
        <dbReference type="ARBA" id="ARBA00049183"/>
    </source>
</evidence>
<protein>
    <recommendedName>
        <fullName evidence="3 7">3-deoxy-D-manno-octulosonic acid transferase</fullName>
        <shortName evidence="7">Kdo transferase</shortName>
        <ecNumber evidence="2 7">2.4.99.12</ecNumber>
    </recommendedName>
    <alternativeName>
        <fullName evidence="5 7">Lipid IV(A) 3-deoxy-D-manno-octulosonic acid transferase</fullName>
    </alternativeName>
</protein>
<dbReference type="PANTHER" id="PTHR42755">
    <property type="entry name" value="3-DEOXY-MANNO-OCTULOSONATE CYTIDYLYLTRANSFERASE"/>
    <property type="match status" value="1"/>
</dbReference>